<protein>
    <submittedName>
        <fullName evidence="1">Uncharacterized protein</fullName>
    </submittedName>
</protein>
<accession>A0A975Y6X1</accession>
<sequence>MDKTDIAAMIKNKKGLVLNQTPLIAVLNNVLNKFNATLLTDHLPRGCVQICREMILLKKIALFSEEKKMIFSVCHHY</sequence>
<dbReference type="KEGG" id="rsin:B6N60_04445"/>
<evidence type="ECO:0000313" key="1">
    <source>
        <dbReference type="EMBL" id="QXE25725.1"/>
    </source>
</evidence>
<dbReference type="Proteomes" id="UP000683511">
    <property type="component" value="Chromosome"/>
</dbReference>
<evidence type="ECO:0000313" key="2">
    <source>
        <dbReference type="Proteomes" id="UP000683511"/>
    </source>
</evidence>
<dbReference type="AlphaFoldDB" id="A0A975Y6X1"/>
<gene>
    <name evidence="1" type="ORF">B6N60_04445</name>
</gene>
<proteinExistence type="predicted"/>
<organism evidence="1 2">
    <name type="scientific">Richelia sinica FACHB-800</name>
    <dbReference type="NCBI Taxonomy" id="1357546"/>
    <lineage>
        <taxon>Bacteria</taxon>
        <taxon>Bacillati</taxon>
        <taxon>Cyanobacteriota</taxon>
        <taxon>Cyanophyceae</taxon>
        <taxon>Nostocales</taxon>
        <taxon>Nostocaceae</taxon>
        <taxon>Richelia</taxon>
    </lineage>
</organism>
<name>A0A975Y6X1_9NOST</name>
<reference evidence="1" key="1">
    <citation type="submission" date="2017-04" db="EMBL/GenBank/DDBJ databases">
        <title>Genome deletions in a multicellular cyanobacterial endosymbiont for morphological adaptation in marine diatoms.</title>
        <authorList>
            <person name="Wang Y."/>
            <person name="Gao H."/>
            <person name="Li R."/>
            <person name="Xu X."/>
        </authorList>
    </citation>
    <scope>NUCLEOTIDE SEQUENCE</scope>
    <source>
        <strain evidence="1">FACHB 800</strain>
    </source>
</reference>
<dbReference type="RefSeq" id="WP_190605133.1">
    <property type="nucleotide sequence ID" value="NZ_CP021056.1"/>
</dbReference>
<keyword evidence="2" id="KW-1185">Reference proteome</keyword>
<dbReference type="EMBL" id="CP021056">
    <property type="protein sequence ID" value="QXE25725.1"/>
    <property type="molecule type" value="Genomic_DNA"/>
</dbReference>